<name>A0A914MRF5_MELIC</name>
<keyword evidence="2" id="KW-1185">Reference proteome</keyword>
<dbReference type="Proteomes" id="UP000887563">
    <property type="component" value="Unplaced"/>
</dbReference>
<evidence type="ECO:0000313" key="2">
    <source>
        <dbReference type="Proteomes" id="UP000887563"/>
    </source>
</evidence>
<accession>A0A914MRF5</accession>
<feature type="region of interest" description="Disordered" evidence="1">
    <location>
        <begin position="17"/>
        <end position="40"/>
    </location>
</feature>
<protein>
    <submittedName>
        <fullName evidence="3">Uncharacterized protein</fullName>
    </submittedName>
</protein>
<dbReference type="WBParaSite" id="Minc3s02299g29325">
    <property type="protein sequence ID" value="Minc3s02299g29325"/>
    <property type="gene ID" value="Minc3s02299g29325"/>
</dbReference>
<reference evidence="3" key="1">
    <citation type="submission" date="2022-11" db="UniProtKB">
        <authorList>
            <consortium name="WormBaseParasite"/>
        </authorList>
    </citation>
    <scope>IDENTIFICATION</scope>
</reference>
<evidence type="ECO:0000256" key="1">
    <source>
        <dbReference type="SAM" id="MobiDB-lite"/>
    </source>
</evidence>
<sequence>MFGASFCLFVIDAMPRNRRPQGQQGNQQQGNYPHGQYEQHNFYPPGQHPPIYYAPPILHPQPPMIVHHPPPPHPFIPTVQLHPIVQPHPILTHPPPAPYYPSMHQPGPPPLPFLPPGDLAYATHHYHQYQPGWDQQFYPHWLQNNPVQSSMQYPEYTTPHSGESSDIEERIRRLSNKKVVQDDDGKILLPRSLEENDKELEGHTAQSGWKKLERIIEKRRAFDCSDKTLFNDKMSIM</sequence>
<proteinExistence type="predicted"/>
<organism evidence="2 3">
    <name type="scientific">Meloidogyne incognita</name>
    <name type="common">Southern root-knot nematode worm</name>
    <name type="synonym">Oxyuris incognita</name>
    <dbReference type="NCBI Taxonomy" id="6306"/>
    <lineage>
        <taxon>Eukaryota</taxon>
        <taxon>Metazoa</taxon>
        <taxon>Ecdysozoa</taxon>
        <taxon>Nematoda</taxon>
        <taxon>Chromadorea</taxon>
        <taxon>Rhabditida</taxon>
        <taxon>Tylenchina</taxon>
        <taxon>Tylenchomorpha</taxon>
        <taxon>Tylenchoidea</taxon>
        <taxon>Meloidogynidae</taxon>
        <taxon>Meloidogyninae</taxon>
        <taxon>Meloidogyne</taxon>
        <taxon>Meloidogyne incognita group</taxon>
    </lineage>
</organism>
<evidence type="ECO:0000313" key="3">
    <source>
        <dbReference type="WBParaSite" id="Minc3s02299g29325"/>
    </source>
</evidence>
<feature type="compositionally biased region" description="Low complexity" evidence="1">
    <location>
        <begin position="20"/>
        <end position="31"/>
    </location>
</feature>
<dbReference type="AlphaFoldDB" id="A0A914MRF5"/>